<evidence type="ECO:0008006" key="4">
    <source>
        <dbReference type="Google" id="ProtNLM"/>
    </source>
</evidence>
<gene>
    <name evidence="2" type="ORF">H8S59_11945</name>
</gene>
<evidence type="ECO:0000313" key="2">
    <source>
        <dbReference type="EMBL" id="MBC3950474.1"/>
    </source>
</evidence>
<reference evidence="2 3" key="1">
    <citation type="submission" date="2020-08" db="EMBL/GenBank/DDBJ databases">
        <title>Putative novel bacterial strains isolated from necrotic wheat leaf tissues caused by Xanthomonas translucens.</title>
        <authorList>
            <person name="Tambong J.T."/>
        </authorList>
    </citation>
    <scope>NUCLEOTIDE SEQUENCE [LARGE SCALE GENOMIC DNA]</scope>
    <source>
        <strain evidence="2 3">DOAB 1069</strain>
    </source>
</reference>
<dbReference type="Proteomes" id="UP000651852">
    <property type="component" value="Unassembled WGS sequence"/>
</dbReference>
<protein>
    <recommendedName>
        <fullName evidence="4">Lipoprotein</fullName>
    </recommendedName>
</protein>
<evidence type="ECO:0000256" key="1">
    <source>
        <dbReference type="SAM" id="SignalP"/>
    </source>
</evidence>
<organism evidence="2 3">
    <name type="scientific">Pseudomonas folii</name>
    <dbReference type="NCBI Taxonomy" id="2762593"/>
    <lineage>
        <taxon>Bacteria</taxon>
        <taxon>Pseudomonadati</taxon>
        <taxon>Pseudomonadota</taxon>
        <taxon>Gammaproteobacteria</taxon>
        <taxon>Pseudomonadales</taxon>
        <taxon>Pseudomonadaceae</taxon>
        <taxon>Pseudomonas</taxon>
    </lineage>
</organism>
<name>A0ABR7AZZ2_9PSED</name>
<comment type="caution">
    <text evidence="2">The sequence shown here is derived from an EMBL/GenBank/DDBJ whole genome shotgun (WGS) entry which is preliminary data.</text>
</comment>
<proteinExistence type="predicted"/>
<keyword evidence="1" id="KW-0732">Signal</keyword>
<evidence type="ECO:0000313" key="3">
    <source>
        <dbReference type="Proteomes" id="UP000651852"/>
    </source>
</evidence>
<accession>A0ABR7AZZ2</accession>
<feature type="signal peptide" evidence="1">
    <location>
        <begin position="1"/>
        <end position="21"/>
    </location>
</feature>
<dbReference type="EMBL" id="JACONW010000046">
    <property type="protein sequence ID" value="MBC3950474.1"/>
    <property type="molecule type" value="Genomic_DNA"/>
</dbReference>
<dbReference type="RefSeq" id="WP_095094396.1">
    <property type="nucleotide sequence ID" value="NZ_JACONW010000046.1"/>
</dbReference>
<keyword evidence="3" id="KW-1185">Reference proteome</keyword>
<sequence>MKAWRLLVALSFLLLSGCLVTFKDSIPAREAAPAQLLGNWSSKNAWGEPLELEISRTGSNEYKAVSYRKGDRKHRDGYAFTVSRHGSRWYLCAGLPEKYGGHFVMAGFELAQTGELVVYNLDMDRFNQWVEQKALSGEKMPIGKDDGLLITSPLDQVFGYLNDPANSDVFLEVARYQRLPEQGTRPTNQGPTKAQ</sequence>
<feature type="chain" id="PRO_5046107765" description="Lipoprotein" evidence="1">
    <location>
        <begin position="22"/>
        <end position="195"/>
    </location>
</feature>
<dbReference type="PROSITE" id="PS51257">
    <property type="entry name" value="PROKAR_LIPOPROTEIN"/>
    <property type="match status" value="1"/>
</dbReference>